<protein>
    <submittedName>
        <fullName evidence="1">Nucleoside 2-deoxyribosyltransferase</fullName>
    </submittedName>
</protein>
<keyword evidence="2" id="KW-1185">Reference proteome</keyword>
<dbReference type="AlphaFoldDB" id="A0A178MQB5"/>
<dbReference type="SUPFAM" id="SSF52309">
    <property type="entry name" value="N-(deoxy)ribosyltransferase-like"/>
    <property type="match status" value="1"/>
</dbReference>
<comment type="caution">
    <text evidence="1">The sequence shown here is derived from an EMBL/GenBank/DDBJ whole genome shotgun (WGS) entry which is preliminary data.</text>
</comment>
<dbReference type="GO" id="GO:0070694">
    <property type="term" value="F:5-hydroxymethyl-dUMP N-hydrolase activity"/>
    <property type="evidence" value="ECO:0007669"/>
    <property type="project" value="TreeGrafter"/>
</dbReference>
<dbReference type="OrthoDB" id="9795789at2"/>
<dbReference type="Pfam" id="PF05014">
    <property type="entry name" value="Nuc_deoxyrib_tr"/>
    <property type="match status" value="1"/>
</dbReference>
<dbReference type="InterPro" id="IPR007710">
    <property type="entry name" value="Nucleoside_deoxyribTrfase"/>
</dbReference>
<dbReference type="RefSeq" id="WP_068500107.1">
    <property type="nucleotide sequence ID" value="NZ_LWQU01000136.1"/>
</dbReference>
<dbReference type="EMBL" id="LWQU01000136">
    <property type="protein sequence ID" value="OAN50713.1"/>
    <property type="molecule type" value="Genomic_DNA"/>
</dbReference>
<dbReference type="STRING" id="1437059.A6A05_11965"/>
<accession>A0A178MQB5</accession>
<evidence type="ECO:0000313" key="1">
    <source>
        <dbReference type="EMBL" id="OAN50713.1"/>
    </source>
</evidence>
<dbReference type="Proteomes" id="UP000078543">
    <property type="component" value="Unassembled WGS sequence"/>
</dbReference>
<dbReference type="PANTHER" id="PTHR15364:SF0">
    <property type="entry name" value="2'-DEOXYNUCLEOSIDE 5'-PHOSPHATE N-HYDROLASE 1"/>
    <property type="match status" value="1"/>
</dbReference>
<organism evidence="1 2">
    <name type="scientific">Magnetospirillum moscoviense</name>
    <dbReference type="NCBI Taxonomy" id="1437059"/>
    <lineage>
        <taxon>Bacteria</taxon>
        <taxon>Pseudomonadati</taxon>
        <taxon>Pseudomonadota</taxon>
        <taxon>Alphaproteobacteria</taxon>
        <taxon>Rhodospirillales</taxon>
        <taxon>Rhodospirillaceae</taxon>
        <taxon>Magnetospirillum</taxon>
    </lineage>
</organism>
<name>A0A178MQB5_9PROT</name>
<reference evidence="1 2" key="1">
    <citation type="submission" date="2016-04" db="EMBL/GenBank/DDBJ databases">
        <title>Draft genome sequence of freshwater magnetotactic bacteria Magnetospirillum marisnigri SP-1 and Magnetospirillum moscoviense BB-1.</title>
        <authorList>
            <person name="Koziaeva V."/>
            <person name="Dziuba M.V."/>
            <person name="Ivanov T.M."/>
            <person name="Kuznetsov B."/>
            <person name="Grouzdev D.S."/>
        </authorList>
    </citation>
    <scope>NUCLEOTIDE SEQUENCE [LARGE SCALE GENOMIC DNA]</scope>
    <source>
        <strain evidence="1 2">BB-1</strain>
    </source>
</reference>
<gene>
    <name evidence="1" type="ORF">A6A05_11965</name>
</gene>
<evidence type="ECO:0000313" key="2">
    <source>
        <dbReference type="Proteomes" id="UP000078543"/>
    </source>
</evidence>
<keyword evidence="1" id="KW-0808">Transferase</keyword>
<dbReference type="Gene3D" id="3.40.50.450">
    <property type="match status" value="1"/>
</dbReference>
<dbReference type="GO" id="GO:0009159">
    <property type="term" value="P:deoxyribonucleoside monophosphate catabolic process"/>
    <property type="evidence" value="ECO:0007669"/>
    <property type="project" value="TreeGrafter"/>
</dbReference>
<dbReference type="InterPro" id="IPR051239">
    <property type="entry name" value="2'-dNMP_N-hydrolase"/>
</dbReference>
<dbReference type="GO" id="GO:0016740">
    <property type="term" value="F:transferase activity"/>
    <property type="evidence" value="ECO:0007669"/>
    <property type="project" value="UniProtKB-KW"/>
</dbReference>
<sequence length="171" mass="18572">MAEQRQRSVYLAGPAIFHPAATVLLDYLKEVCTKHGLIGISPVDGLAELGTLEADKRAAFIRQSNIDKIRAADMVIVCISPFRGPGADAGSAWEMGYAEALGKPVIAWSEEIQPYLSRVPHDRDEDGRIFCLQHGMQVEDFGLVDNLMLAAGPIPVQPDFESAVRLAAQQA</sequence>
<proteinExistence type="predicted"/>
<dbReference type="PANTHER" id="PTHR15364">
    <property type="entry name" value="2'-DEOXYNUCLEOSIDE 5'-PHOSPHATE N-HYDROLASE 1"/>
    <property type="match status" value="1"/>
</dbReference>